<gene>
    <name evidence="1" type="ORF">CD30_08180</name>
</gene>
<dbReference type="InterPro" id="IPR058705">
    <property type="entry name" value="A_ENA"/>
</dbReference>
<dbReference type="Proteomes" id="UP000030595">
    <property type="component" value="Unassembled WGS sequence"/>
</dbReference>
<reference evidence="1 2" key="1">
    <citation type="submission" date="2014-02" db="EMBL/GenBank/DDBJ databases">
        <title>Draft genome sequence of Lysinibacillus massiliensis CCUG 49529.</title>
        <authorList>
            <person name="Zhang F."/>
            <person name="Wang G."/>
            <person name="Zhang L."/>
        </authorList>
    </citation>
    <scope>NUCLEOTIDE SEQUENCE [LARGE SCALE GENOMIC DNA]</scope>
    <source>
        <strain evidence="1 2">CCUG 49529</strain>
    </source>
</reference>
<proteinExistence type="predicted"/>
<evidence type="ECO:0000313" key="1">
    <source>
        <dbReference type="EMBL" id="KGR91050.1"/>
    </source>
</evidence>
<dbReference type="EMBL" id="JPVQ01000011">
    <property type="protein sequence ID" value="KGR91050.1"/>
    <property type="molecule type" value="Genomic_DNA"/>
</dbReference>
<dbReference type="RefSeq" id="WP_019155127.1">
    <property type="nucleotide sequence ID" value="NZ_AVCZ01000011.1"/>
</dbReference>
<name>A0A0A3J5P0_9BACL</name>
<evidence type="ECO:0000313" key="2">
    <source>
        <dbReference type="Proteomes" id="UP000030595"/>
    </source>
</evidence>
<sequence>MSLPTIPNITPKISLTRCETINLLLASIALEEIGLSHILNAEGEKIQHFLKKDPCNVEDYIKLNASVNKMLRSIVSSQTLLQFKLEEVISIDDEACHEKCDSKDKDKCSKKCDKQKNNICKDTKVIPCICSKCQSKEKNKEC</sequence>
<accession>A0A0A3J5P0</accession>
<keyword evidence="2" id="KW-1185">Reference proteome</keyword>
<dbReference type="AlphaFoldDB" id="A0A0A3J5P0"/>
<protein>
    <submittedName>
        <fullName evidence="1">Uncharacterized protein</fullName>
    </submittedName>
</protein>
<dbReference type="Pfam" id="PF26595">
    <property type="entry name" value="A_ENA"/>
    <property type="match status" value="1"/>
</dbReference>
<dbReference type="eggNOG" id="ENOG5030KKR">
    <property type="taxonomic scope" value="Bacteria"/>
</dbReference>
<organism evidence="1 2">
    <name type="scientific">Ureibacillus massiliensis 4400831 = CIP 108448 = CCUG 49529</name>
    <dbReference type="NCBI Taxonomy" id="1211035"/>
    <lineage>
        <taxon>Bacteria</taxon>
        <taxon>Bacillati</taxon>
        <taxon>Bacillota</taxon>
        <taxon>Bacilli</taxon>
        <taxon>Bacillales</taxon>
        <taxon>Caryophanaceae</taxon>
        <taxon>Ureibacillus</taxon>
    </lineage>
</organism>
<comment type="caution">
    <text evidence="1">The sequence shown here is derived from an EMBL/GenBank/DDBJ whole genome shotgun (WGS) entry which is preliminary data.</text>
</comment>